<dbReference type="PANTHER" id="PTHR30429">
    <property type="entry name" value="D-METHIONINE-BINDING LIPOPROTEIN METQ"/>
    <property type="match status" value="1"/>
</dbReference>
<dbReference type="Pfam" id="PF03180">
    <property type="entry name" value="Lipoprotein_9"/>
    <property type="match status" value="2"/>
</dbReference>
<feature type="signal peptide" evidence="7">
    <location>
        <begin position="1"/>
        <end position="24"/>
    </location>
</feature>
<reference evidence="9" key="1">
    <citation type="submission" date="2018-01" db="EMBL/GenBank/DDBJ databases">
        <title>Rubneribacter badeniensis gen. nov., sp. nov., and Colonibacter rubneri, gen. nov., sp. nov., WGS of new members of the Eggerthellaceae.</title>
        <authorList>
            <person name="Danylec N."/>
            <person name="Stoll D.A."/>
            <person name="Doetsch A."/>
            <person name="Kulling S.E."/>
            <person name="Huch M."/>
        </authorList>
    </citation>
    <scope>NUCLEOTIDE SEQUENCE [LARGE SCALE GENOMIC DNA]</scope>
    <source>
        <strain evidence="9">ResAG-96</strain>
    </source>
</reference>
<accession>A0A2K2U9R7</accession>
<keyword evidence="9" id="KW-1185">Reference proteome</keyword>
<keyword evidence="6" id="KW-0449">Lipoprotein</keyword>
<evidence type="ECO:0000256" key="1">
    <source>
        <dbReference type="ARBA" id="ARBA00004635"/>
    </source>
</evidence>
<dbReference type="PROSITE" id="PS51257">
    <property type="entry name" value="PROKAR_LIPOPROTEIN"/>
    <property type="match status" value="1"/>
</dbReference>
<sequence length="287" mass="29670">MKASKLIRAVAAAAVASAVAVALAGCGSSGSAAKQIAVPSDPTNEARALLLLQDQGLITLKDGTGLSATKNDIEENPYNIDIVETEAASVPRTLSDVNMGVVNGNYAIGAGIDTSTALAKEATDSEAADKYANVVAVRDGDEDSAKIKALIAALQSTEVRDFIDATYGGSVVPVGSASDVEIPDATDGDTVIKVGASPAPHAEILAQAKDILAEHGYTLEVVEYSDYIQPNVALDDGELDANYFQHITYLEDYNAENGTTLVSAGAIHFEPLGLYPGKSASLDDLKK</sequence>
<evidence type="ECO:0000256" key="5">
    <source>
        <dbReference type="ARBA" id="ARBA00023139"/>
    </source>
</evidence>
<dbReference type="PANTHER" id="PTHR30429:SF0">
    <property type="entry name" value="METHIONINE-BINDING LIPOPROTEIN METQ"/>
    <property type="match status" value="1"/>
</dbReference>
<dbReference type="EMBL" id="PPEK01000015">
    <property type="protein sequence ID" value="PNV66958.1"/>
    <property type="molecule type" value="Genomic_DNA"/>
</dbReference>
<protein>
    <recommendedName>
        <fullName evidence="10">Metal ABC transporter substrate-binding protein</fullName>
    </recommendedName>
</protein>
<evidence type="ECO:0000256" key="6">
    <source>
        <dbReference type="ARBA" id="ARBA00023288"/>
    </source>
</evidence>
<dbReference type="RefSeq" id="WP_103265709.1">
    <property type="nucleotide sequence ID" value="NZ_CABMLE010000015.1"/>
</dbReference>
<keyword evidence="4" id="KW-0472">Membrane</keyword>
<evidence type="ECO:0000256" key="4">
    <source>
        <dbReference type="ARBA" id="ARBA00023136"/>
    </source>
</evidence>
<proteinExistence type="inferred from homology"/>
<feature type="chain" id="PRO_5039473856" description="Metal ABC transporter substrate-binding protein" evidence="7">
    <location>
        <begin position="25"/>
        <end position="287"/>
    </location>
</feature>
<dbReference type="OrthoDB" id="9812878at2"/>
<name>A0A2K2U9R7_9ACTN</name>
<organism evidence="8 9">
    <name type="scientific">Enteroscipio rubneri</name>
    <dbReference type="NCBI Taxonomy" id="2070686"/>
    <lineage>
        <taxon>Bacteria</taxon>
        <taxon>Bacillati</taxon>
        <taxon>Actinomycetota</taxon>
        <taxon>Coriobacteriia</taxon>
        <taxon>Eggerthellales</taxon>
        <taxon>Eggerthellaceae</taxon>
        <taxon>Enteroscipio</taxon>
    </lineage>
</organism>
<dbReference type="InterPro" id="IPR004872">
    <property type="entry name" value="Lipoprotein_NlpA"/>
</dbReference>
<evidence type="ECO:0000256" key="2">
    <source>
        <dbReference type="ARBA" id="ARBA00008973"/>
    </source>
</evidence>
<evidence type="ECO:0000313" key="9">
    <source>
        <dbReference type="Proteomes" id="UP000236197"/>
    </source>
</evidence>
<keyword evidence="5" id="KW-0564">Palmitate</keyword>
<comment type="caution">
    <text evidence="8">The sequence shown here is derived from an EMBL/GenBank/DDBJ whole genome shotgun (WGS) entry which is preliminary data.</text>
</comment>
<dbReference type="Proteomes" id="UP000236197">
    <property type="component" value="Unassembled WGS sequence"/>
</dbReference>
<evidence type="ECO:0000313" key="8">
    <source>
        <dbReference type="EMBL" id="PNV66958.1"/>
    </source>
</evidence>
<evidence type="ECO:0008006" key="10">
    <source>
        <dbReference type="Google" id="ProtNLM"/>
    </source>
</evidence>
<dbReference type="AlphaFoldDB" id="A0A2K2U9R7"/>
<gene>
    <name evidence="8" type="ORF">C2L71_10485</name>
</gene>
<dbReference type="GO" id="GO:0016020">
    <property type="term" value="C:membrane"/>
    <property type="evidence" value="ECO:0007669"/>
    <property type="project" value="UniProtKB-SubCell"/>
</dbReference>
<evidence type="ECO:0000256" key="3">
    <source>
        <dbReference type="ARBA" id="ARBA00022729"/>
    </source>
</evidence>
<comment type="similarity">
    <text evidence="2">Belongs to the NlpA lipoprotein family.</text>
</comment>
<dbReference type="SUPFAM" id="SSF53850">
    <property type="entry name" value="Periplasmic binding protein-like II"/>
    <property type="match status" value="2"/>
</dbReference>
<evidence type="ECO:0000256" key="7">
    <source>
        <dbReference type="SAM" id="SignalP"/>
    </source>
</evidence>
<keyword evidence="3 7" id="KW-0732">Signal</keyword>
<comment type="subcellular location">
    <subcellularLocation>
        <location evidence="1">Membrane</location>
        <topology evidence="1">Lipid-anchor</topology>
    </subcellularLocation>
</comment>
<dbReference type="Gene3D" id="3.40.190.10">
    <property type="entry name" value="Periplasmic binding protein-like II"/>
    <property type="match status" value="3"/>
</dbReference>